<dbReference type="InterPro" id="IPR005815">
    <property type="entry name" value="BioA"/>
</dbReference>
<comment type="subunit">
    <text evidence="9">Homodimer.</text>
</comment>
<dbReference type="InterPro" id="IPR005814">
    <property type="entry name" value="Aminotrans_3"/>
</dbReference>
<feature type="site" description="Participates in the substrate recognition with KAPA and in a stacking interaction with the adenine ring of SAM" evidence="9">
    <location>
        <position position="22"/>
    </location>
</feature>
<comment type="pathway">
    <text evidence="2 9">Cofactor biosynthesis; biotin biosynthesis; 7,8-diaminononanoate from 8-amino-7-oxononanoate (SAM route): step 1/1.</text>
</comment>
<evidence type="ECO:0000256" key="3">
    <source>
        <dbReference type="ARBA" id="ARBA00022576"/>
    </source>
</evidence>
<evidence type="ECO:0000256" key="8">
    <source>
        <dbReference type="ARBA" id="ARBA00048449"/>
    </source>
</evidence>
<keyword evidence="9" id="KW-0963">Cytoplasm</keyword>
<evidence type="ECO:0000313" key="10">
    <source>
        <dbReference type="EMBL" id="MFD2586554.1"/>
    </source>
</evidence>
<comment type="subcellular location">
    <subcellularLocation>
        <location evidence="9">Cytoplasm</location>
    </subcellularLocation>
</comment>
<dbReference type="RefSeq" id="WP_377766128.1">
    <property type="nucleotide sequence ID" value="NZ_JBHULB010000007.1"/>
</dbReference>
<dbReference type="Proteomes" id="UP001597526">
    <property type="component" value="Unassembled WGS sequence"/>
</dbReference>
<protein>
    <recommendedName>
        <fullName evidence="9">Adenosylmethionine-8-amino-7-oxononanoate aminotransferase</fullName>
        <ecNumber evidence="9">2.6.1.62</ecNumber>
    </recommendedName>
    <alternativeName>
        <fullName evidence="9">7,8-diamino-pelargonic acid aminotransferase</fullName>
        <shortName evidence="9">DAPA AT</shortName>
        <shortName evidence="9">DAPA aminotransferase</shortName>
    </alternativeName>
    <alternativeName>
        <fullName evidence="9">7,8-diaminononanoate synthase</fullName>
        <shortName evidence="9">DANS</shortName>
    </alternativeName>
    <alternativeName>
        <fullName evidence="9">Diaminopelargonic acid synthase</fullName>
    </alternativeName>
</protein>
<evidence type="ECO:0000256" key="1">
    <source>
        <dbReference type="ARBA" id="ARBA00001933"/>
    </source>
</evidence>
<comment type="similarity">
    <text evidence="9">Belongs to the class-III pyridoxal-phosphate-dependent aminotransferase family. BioA subfamily.</text>
</comment>
<dbReference type="EMBL" id="JBHULB010000007">
    <property type="protein sequence ID" value="MFD2586554.1"/>
    <property type="molecule type" value="Genomic_DNA"/>
</dbReference>
<name>A0ABW5MY36_9FLAO</name>
<keyword evidence="11" id="KW-1185">Reference proteome</keyword>
<feature type="binding site" evidence="9">
    <location>
        <begin position="117"/>
        <end position="118"/>
    </location>
    <ligand>
        <name>pyridoxal 5'-phosphate</name>
        <dbReference type="ChEBI" id="CHEBI:597326"/>
    </ligand>
</feature>
<dbReference type="Gene3D" id="3.40.640.10">
    <property type="entry name" value="Type I PLP-dependent aspartate aminotransferase-like (Major domain)"/>
    <property type="match status" value="1"/>
</dbReference>
<dbReference type="InterPro" id="IPR015422">
    <property type="entry name" value="PyrdxlP-dep_Trfase_small"/>
</dbReference>
<feature type="binding site" evidence="9">
    <location>
        <position position="57"/>
    </location>
    <ligand>
        <name>substrate</name>
    </ligand>
</feature>
<dbReference type="NCBIfam" id="TIGR00508">
    <property type="entry name" value="bioA"/>
    <property type="match status" value="1"/>
</dbReference>
<feature type="binding site" evidence="9">
    <location>
        <position position="395"/>
    </location>
    <ligand>
        <name>substrate</name>
    </ligand>
</feature>
<reference evidence="11" key="1">
    <citation type="journal article" date="2019" name="Int. J. Syst. Evol. Microbiol.">
        <title>The Global Catalogue of Microorganisms (GCM) 10K type strain sequencing project: providing services to taxonomists for standard genome sequencing and annotation.</title>
        <authorList>
            <consortium name="The Broad Institute Genomics Platform"/>
            <consortium name="The Broad Institute Genome Sequencing Center for Infectious Disease"/>
            <person name="Wu L."/>
            <person name="Ma J."/>
        </authorList>
    </citation>
    <scope>NUCLEOTIDE SEQUENCE [LARGE SCALE GENOMIC DNA]</scope>
    <source>
        <strain evidence="11">KCTC 52368</strain>
    </source>
</reference>
<dbReference type="EC" id="2.6.1.62" evidence="9"/>
<gene>
    <name evidence="9 10" type="primary">bioA</name>
    <name evidence="10" type="ORF">ACFSQJ_06410</name>
</gene>
<keyword evidence="5 9" id="KW-0949">S-adenosyl-L-methionine</keyword>
<organism evidence="10 11">
    <name type="scientific">Croceitalea marina</name>
    <dbReference type="NCBI Taxonomy" id="1775166"/>
    <lineage>
        <taxon>Bacteria</taxon>
        <taxon>Pseudomonadati</taxon>
        <taxon>Bacteroidota</taxon>
        <taxon>Flavobacteriia</taxon>
        <taxon>Flavobacteriales</taxon>
        <taxon>Flavobacteriaceae</taxon>
        <taxon>Croceitalea</taxon>
    </lineage>
</organism>
<evidence type="ECO:0000256" key="5">
    <source>
        <dbReference type="ARBA" id="ARBA00022691"/>
    </source>
</evidence>
<evidence type="ECO:0000313" key="11">
    <source>
        <dbReference type="Proteomes" id="UP001597526"/>
    </source>
</evidence>
<sequence length="427" mass="47693">MKDSAQTKNLIQRDKKYLWHPLTQHKTAVDALPIVKAKGALLWDENGKEYIDGIASWYTAMYGHCSDYIVEAITAQMKELDFVMFSGFTHKPAIELSEKLMKLLPKNQAKIFFNDNGSTAVEAAIKMALQYYHNKGKKRDTLIAFEGGFHGDTFGAMSASGLSSYNGPFEDFLLKVKRIPAPQDATIDEVLSRLEEIIEKNNCAAFVFEPLAQGAAGMKFHSAKGLDALVQKCKSLDVLCIADEIMTGFGKTGKNFASDYLEHKPDIICLSKALTAGMFPLSITSCSQHIFNAFLSDKVAKGFFHAHTFSAHPIGCAAAIAGLDLLESKTVLERRKYIEDAHERFVLKIKKHPKVEDARSLGVILAVDLNVKMDRYGKSRDKLYQFFMSRGVNLRPLGNTVYVLPPYVITNEQLEKIYDVILELLET</sequence>
<keyword evidence="3 9" id="KW-0032">Aminotransferase</keyword>
<dbReference type="PANTHER" id="PTHR42684:SF3">
    <property type="entry name" value="ADENOSYLMETHIONINE-8-AMINO-7-OXONONANOATE AMINOTRANSFERASE"/>
    <property type="match status" value="1"/>
</dbReference>
<dbReference type="PANTHER" id="PTHR42684">
    <property type="entry name" value="ADENOSYLMETHIONINE-8-AMINO-7-OXONONANOATE AMINOTRANSFERASE"/>
    <property type="match status" value="1"/>
</dbReference>
<dbReference type="InterPro" id="IPR015424">
    <property type="entry name" value="PyrdxlP-dep_Trfase"/>
</dbReference>
<evidence type="ECO:0000256" key="9">
    <source>
        <dbReference type="HAMAP-Rule" id="MF_00834"/>
    </source>
</evidence>
<dbReference type="HAMAP" id="MF_00834">
    <property type="entry name" value="BioA"/>
    <property type="match status" value="1"/>
</dbReference>
<proteinExistence type="inferred from homology"/>
<dbReference type="CDD" id="cd00610">
    <property type="entry name" value="OAT_like"/>
    <property type="match status" value="1"/>
</dbReference>
<feature type="binding site" evidence="9">
    <location>
        <position position="272"/>
    </location>
    <ligand>
        <name>substrate</name>
    </ligand>
</feature>
<keyword evidence="4 9" id="KW-0808">Transferase</keyword>
<comment type="caution">
    <text evidence="9">Lacks conserved residue(s) required for the propagation of feature annotation.</text>
</comment>
<keyword evidence="6 9" id="KW-0093">Biotin biosynthesis</keyword>
<dbReference type="GO" id="GO:0004015">
    <property type="term" value="F:adenosylmethionine-8-amino-7-oxononanoate transaminase activity"/>
    <property type="evidence" value="ECO:0007669"/>
    <property type="project" value="UniProtKB-EC"/>
</dbReference>
<dbReference type="InterPro" id="IPR015421">
    <property type="entry name" value="PyrdxlP-dep_Trfase_major"/>
</dbReference>
<dbReference type="PIRSF" id="PIRSF000521">
    <property type="entry name" value="Transaminase_4ab_Lys_Orn"/>
    <property type="match status" value="1"/>
</dbReference>
<dbReference type="Pfam" id="PF00202">
    <property type="entry name" value="Aminotran_3"/>
    <property type="match status" value="1"/>
</dbReference>
<accession>A0ABW5MY36</accession>
<feature type="binding site" evidence="9">
    <location>
        <begin position="307"/>
        <end position="308"/>
    </location>
    <ligand>
        <name>pyridoxal 5'-phosphate</name>
        <dbReference type="ChEBI" id="CHEBI:597326"/>
    </ligand>
</feature>
<comment type="catalytic activity">
    <reaction evidence="8 9">
        <text>(8S)-8-amino-7-oxononanoate + S-adenosyl-L-methionine = S-adenosyl-4-methylsulfanyl-2-oxobutanoate + (7R,8S)-7,8-diammoniononanoate</text>
        <dbReference type="Rhea" id="RHEA:16861"/>
        <dbReference type="ChEBI" id="CHEBI:16490"/>
        <dbReference type="ChEBI" id="CHEBI:59789"/>
        <dbReference type="ChEBI" id="CHEBI:149468"/>
        <dbReference type="ChEBI" id="CHEBI:149469"/>
        <dbReference type="EC" id="2.6.1.62"/>
    </reaction>
</comment>
<evidence type="ECO:0000256" key="7">
    <source>
        <dbReference type="ARBA" id="ARBA00022898"/>
    </source>
</evidence>
<evidence type="ECO:0000256" key="4">
    <source>
        <dbReference type="ARBA" id="ARBA00022679"/>
    </source>
</evidence>
<evidence type="ECO:0000256" key="2">
    <source>
        <dbReference type="ARBA" id="ARBA00005063"/>
    </source>
</evidence>
<feature type="binding site" evidence="9">
    <location>
        <position position="243"/>
    </location>
    <ligand>
        <name>pyridoxal 5'-phosphate</name>
        <dbReference type="ChEBI" id="CHEBI:597326"/>
    </ligand>
</feature>
<comment type="function">
    <text evidence="9">Catalyzes the transfer of the alpha-amino group from S-adenosyl-L-methionine (SAM) to 7-keto-8-aminopelargonic acid (KAPA) to form 7,8-diaminopelargonic acid (DAPA). It is the only aminotransferase known to utilize SAM as an amino donor.</text>
</comment>
<dbReference type="Gene3D" id="3.90.1150.10">
    <property type="entry name" value="Aspartate Aminotransferase, domain 1"/>
    <property type="match status" value="1"/>
</dbReference>
<comment type="cofactor">
    <cofactor evidence="1 9">
        <name>pyridoxal 5'-phosphate</name>
        <dbReference type="ChEBI" id="CHEBI:597326"/>
    </cofactor>
</comment>
<keyword evidence="7 9" id="KW-0663">Pyridoxal phosphate</keyword>
<feature type="modified residue" description="N6-(pyridoxal phosphate)lysine" evidence="9">
    <location>
        <position position="272"/>
    </location>
</feature>
<comment type="caution">
    <text evidence="10">The sequence shown here is derived from an EMBL/GenBank/DDBJ whole genome shotgun (WGS) entry which is preliminary data.</text>
</comment>
<evidence type="ECO:0000256" key="6">
    <source>
        <dbReference type="ARBA" id="ARBA00022756"/>
    </source>
</evidence>
<dbReference type="SUPFAM" id="SSF53383">
    <property type="entry name" value="PLP-dependent transferases"/>
    <property type="match status" value="1"/>
</dbReference>